<proteinExistence type="predicted"/>
<gene>
    <name evidence="1" type="ORF">F444_07899</name>
</gene>
<reference evidence="1 2" key="1">
    <citation type="submission" date="2013-11" db="EMBL/GenBank/DDBJ databases">
        <title>The Genome Sequence of Phytophthora parasitica P1976.</title>
        <authorList>
            <consortium name="The Broad Institute Genomics Platform"/>
            <person name="Russ C."/>
            <person name="Tyler B."/>
            <person name="Panabieres F."/>
            <person name="Shan W."/>
            <person name="Tripathy S."/>
            <person name="Grunwald N."/>
            <person name="Machado M."/>
            <person name="Johnson C.S."/>
            <person name="Walker B."/>
            <person name="Young S."/>
            <person name="Zeng Q."/>
            <person name="Gargeya S."/>
            <person name="Fitzgerald M."/>
            <person name="Haas B."/>
            <person name="Abouelleil A."/>
            <person name="Allen A.W."/>
            <person name="Alvarado L."/>
            <person name="Arachchi H.M."/>
            <person name="Berlin A.M."/>
            <person name="Chapman S.B."/>
            <person name="Gainer-Dewar J."/>
            <person name="Goldberg J."/>
            <person name="Griggs A."/>
            <person name="Gujja S."/>
            <person name="Hansen M."/>
            <person name="Howarth C."/>
            <person name="Imamovic A."/>
            <person name="Ireland A."/>
            <person name="Larimer J."/>
            <person name="McCowan C."/>
            <person name="Murphy C."/>
            <person name="Pearson M."/>
            <person name="Poon T.W."/>
            <person name="Priest M."/>
            <person name="Roberts A."/>
            <person name="Saif S."/>
            <person name="Shea T."/>
            <person name="Sisk P."/>
            <person name="Sykes S."/>
            <person name="Wortman J."/>
            <person name="Nusbaum C."/>
            <person name="Birren B."/>
        </authorList>
    </citation>
    <scope>NUCLEOTIDE SEQUENCE [LARGE SCALE GENOMIC DNA]</scope>
    <source>
        <strain evidence="1 2">P1976</strain>
    </source>
</reference>
<sequence length="58" mass="6197">MARGRKRVIDDGADGASGFGKALVDIACRIIGKVKRSNRRCRRGLELCVLGSVVIVLA</sequence>
<dbReference type="Proteomes" id="UP000028582">
    <property type="component" value="Unassembled WGS sequence"/>
</dbReference>
<organism evidence="1 2">
    <name type="scientific">Phytophthora nicotianae P1976</name>
    <dbReference type="NCBI Taxonomy" id="1317066"/>
    <lineage>
        <taxon>Eukaryota</taxon>
        <taxon>Sar</taxon>
        <taxon>Stramenopiles</taxon>
        <taxon>Oomycota</taxon>
        <taxon>Peronosporomycetes</taxon>
        <taxon>Peronosporales</taxon>
        <taxon>Peronosporaceae</taxon>
        <taxon>Phytophthora</taxon>
    </lineage>
</organism>
<dbReference type="AlphaFoldDB" id="A0A081AD13"/>
<protein>
    <submittedName>
        <fullName evidence="1">Uncharacterized protein</fullName>
    </submittedName>
</protein>
<evidence type="ECO:0000313" key="2">
    <source>
        <dbReference type="Proteomes" id="UP000028582"/>
    </source>
</evidence>
<accession>A0A081AD13</accession>
<dbReference type="EMBL" id="ANJA01001507">
    <property type="protein sequence ID" value="ETO76774.1"/>
    <property type="molecule type" value="Genomic_DNA"/>
</dbReference>
<comment type="caution">
    <text evidence="1">The sequence shown here is derived from an EMBL/GenBank/DDBJ whole genome shotgun (WGS) entry which is preliminary data.</text>
</comment>
<name>A0A081AD13_PHYNI</name>
<evidence type="ECO:0000313" key="1">
    <source>
        <dbReference type="EMBL" id="ETO76774.1"/>
    </source>
</evidence>